<gene>
    <name evidence="1" type="ORF">DI555_07155</name>
</gene>
<evidence type="ECO:0000313" key="1">
    <source>
        <dbReference type="EMBL" id="PZQ55797.1"/>
    </source>
</evidence>
<protein>
    <recommendedName>
        <fullName evidence="3">MarR family transcriptional regulator</fullName>
    </recommendedName>
</protein>
<evidence type="ECO:0000313" key="2">
    <source>
        <dbReference type="Proteomes" id="UP000249082"/>
    </source>
</evidence>
<proteinExistence type="predicted"/>
<dbReference type="AlphaFoldDB" id="A0A2W5QDZ0"/>
<name>A0A2W5QDZ0_9SPHN</name>
<sequence>MTMPETTQSDLVEDIKTEILALIDRYAGVCPTEIRRQMDVKHGRDNVTEAVQQLIERGVCMVDTINGAVLLVRGDAEAV</sequence>
<evidence type="ECO:0008006" key="3">
    <source>
        <dbReference type="Google" id="ProtNLM"/>
    </source>
</evidence>
<dbReference type="EMBL" id="QFPX01000005">
    <property type="protein sequence ID" value="PZQ55797.1"/>
    <property type="molecule type" value="Genomic_DNA"/>
</dbReference>
<reference evidence="1 2" key="1">
    <citation type="submission" date="2017-08" db="EMBL/GenBank/DDBJ databases">
        <title>Infants hospitalized years apart are colonized by the same room-sourced microbial strains.</title>
        <authorList>
            <person name="Brooks B."/>
            <person name="Olm M.R."/>
            <person name="Firek B.A."/>
            <person name="Baker R."/>
            <person name="Thomas B.C."/>
            <person name="Morowitz M.J."/>
            <person name="Banfield J.F."/>
        </authorList>
    </citation>
    <scope>NUCLEOTIDE SEQUENCE [LARGE SCALE GENOMIC DNA]</scope>
    <source>
        <strain evidence="1">S2_005_002_R2_33</strain>
    </source>
</reference>
<dbReference type="Proteomes" id="UP000249082">
    <property type="component" value="Unassembled WGS sequence"/>
</dbReference>
<organism evidence="1 2">
    <name type="scientific">Novosphingobium pentaromativorans</name>
    <dbReference type="NCBI Taxonomy" id="205844"/>
    <lineage>
        <taxon>Bacteria</taxon>
        <taxon>Pseudomonadati</taxon>
        <taxon>Pseudomonadota</taxon>
        <taxon>Alphaproteobacteria</taxon>
        <taxon>Sphingomonadales</taxon>
        <taxon>Sphingomonadaceae</taxon>
        <taxon>Novosphingobium</taxon>
    </lineage>
</organism>
<accession>A0A2W5QDZ0</accession>
<comment type="caution">
    <text evidence="1">The sequence shown here is derived from an EMBL/GenBank/DDBJ whole genome shotgun (WGS) entry which is preliminary data.</text>
</comment>